<comment type="caution">
    <text evidence="3">The sequence shown here is derived from an EMBL/GenBank/DDBJ whole genome shotgun (WGS) entry which is preliminary data.</text>
</comment>
<dbReference type="EMBL" id="JBCGCU010000010">
    <property type="protein sequence ID" value="MEM0515830.1"/>
    <property type="molecule type" value="Genomic_DNA"/>
</dbReference>
<accession>A0ABU9MXM7</accession>
<feature type="region of interest" description="Disordered" evidence="1">
    <location>
        <begin position="62"/>
        <end position="90"/>
    </location>
</feature>
<proteinExistence type="predicted"/>
<feature type="compositionally biased region" description="Basic and acidic residues" evidence="1">
    <location>
        <begin position="71"/>
        <end position="90"/>
    </location>
</feature>
<sequence length="90" mass="9468">MNTFTKAAILAASLTLSMGAHANSLTDDIERAVKEAANEAFSTLVSSQKAALREATKALFESNVQEQQSQGDDKAQAQSEATKKGGDHDA</sequence>
<evidence type="ECO:0000256" key="1">
    <source>
        <dbReference type="SAM" id="MobiDB-lite"/>
    </source>
</evidence>
<gene>
    <name evidence="3" type="ORF">WCN91_10475</name>
</gene>
<evidence type="ECO:0000313" key="3">
    <source>
        <dbReference type="EMBL" id="MEM0515830.1"/>
    </source>
</evidence>
<reference evidence="3 4" key="1">
    <citation type="submission" date="2024-03" db="EMBL/GenBank/DDBJ databases">
        <title>Pseudoalteromonas qingdaonensis sp. nov., isolated from the intestines of marine benthic organisms.</title>
        <authorList>
            <person name="Lin X."/>
            <person name="Fang S."/>
            <person name="Hu X."/>
        </authorList>
    </citation>
    <scope>NUCLEOTIDE SEQUENCE [LARGE SCALE GENOMIC DNA]</scope>
    <source>
        <strain evidence="3 4">YIC-827</strain>
    </source>
</reference>
<keyword evidence="4" id="KW-1185">Reference proteome</keyword>
<keyword evidence="2" id="KW-0732">Signal</keyword>
<feature type="signal peptide" evidence="2">
    <location>
        <begin position="1"/>
        <end position="22"/>
    </location>
</feature>
<evidence type="ECO:0000256" key="2">
    <source>
        <dbReference type="SAM" id="SignalP"/>
    </source>
</evidence>
<organism evidence="3 4">
    <name type="scientific">Pseudoalteromonas qingdaonensis</name>
    <dbReference type="NCBI Taxonomy" id="3131913"/>
    <lineage>
        <taxon>Bacteria</taxon>
        <taxon>Pseudomonadati</taxon>
        <taxon>Pseudomonadota</taxon>
        <taxon>Gammaproteobacteria</taxon>
        <taxon>Alteromonadales</taxon>
        <taxon>Pseudoalteromonadaceae</taxon>
        <taxon>Pseudoalteromonas</taxon>
    </lineage>
</organism>
<dbReference type="Proteomes" id="UP001447008">
    <property type="component" value="Unassembled WGS sequence"/>
</dbReference>
<evidence type="ECO:0000313" key="4">
    <source>
        <dbReference type="Proteomes" id="UP001447008"/>
    </source>
</evidence>
<protein>
    <submittedName>
        <fullName evidence="3">Uncharacterized protein</fullName>
    </submittedName>
</protein>
<dbReference type="RefSeq" id="WP_342678807.1">
    <property type="nucleotide sequence ID" value="NZ_JBCGCU010000010.1"/>
</dbReference>
<feature type="chain" id="PRO_5047024935" evidence="2">
    <location>
        <begin position="23"/>
        <end position="90"/>
    </location>
</feature>
<name>A0ABU9MXM7_9GAMM</name>